<evidence type="ECO:0000313" key="9">
    <source>
        <dbReference type="Proteomes" id="UP001153737"/>
    </source>
</evidence>
<evidence type="ECO:0000256" key="5">
    <source>
        <dbReference type="ARBA" id="ARBA00022825"/>
    </source>
</evidence>
<dbReference type="GO" id="GO:0006508">
    <property type="term" value="P:proteolysis"/>
    <property type="evidence" value="ECO:0007669"/>
    <property type="project" value="UniProtKB-KW"/>
</dbReference>
<evidence type="ECO:0000256" key="2">
    <source>
        <dbReference type="ARBA" id="ARBA00022525"/>
    </source>
</evidence>
<dbReference type="Proteomes" id="UP001153737">
    <property type="component" value="Chromosome 12"/>
</dbReference>
<keyword evidence="5" id="KW-0720">Serine protease</keyword>
<organism evidence="8 9">
    <name type="scientific">Phaedon cochleariae</name>
    <name type="common">Mustard beetle</name>
    <dbReference type="NCBI Taxonomy" id="80249"/>
    <lineage>
        <taxon>Eukaryota</taxon>
        <taxon>Metazoa</taxon>
        <taxon>Ecdysozoa</taxon>
        <taxon>Arthropoda</taxon>
        <taxon>Hexapoda</taxon>
        <taxon>Insecta</taxon>
        <taxon>Pterygota</taxon>
        <taxon>Neoptera</taxon>
        <taxon>Endopterygota</taxon>
        <taxon>Coleoptera</taxon>
        <taxon>Polyphaga</taxon>
        <taxon>Cucujiformia</taxon>
        <taxon>Chrysomeloidea</taxon>
        <taxon>Chrysomelidae</taxon>
        <taxon>Chrysomelinae</taxon>
        <taxon>Chrysomelini</taxon>
        <taxon>Phaedon</taxon>
    </lineage>
</organism>
<dbReference type="SUPFAM" id="SSF50494">
    <property type="entry name" value="Trypsin-like serine proteases"/>
    <property type="match status" value="1"/>
</dbReference>
<name>A0A9N9X3H7_PHACE</name>
<comment type="subcellular location">
    <subcellularLocation>
        <location evidence="1">Secreted</location>
    </subcellularLocation>
</comment>
<evidence type="ECO:0000259" key="7">
    <source>
        <dbReference type="PROSITE" id="PS50240"/>
    </source>
</evidence>
<protein>
    <recommendedName>
        <fullName evidence="7">Peptidase S1 domain-containing protein</fullName>
    </recommendedName>
</protein>
<evidence type="ECO:0000256" key="4">
    <source>
        <dbReference type="ARBA" id="ARBA00022801"/>
    </source>
</evidence>
<keyword evidence="3" id="KW-0645">Protease</keyword>
<dbReference type="PANTHER" id="PTHR24264">
    <property type="entry name" value="TRYPSIN-RELATED"/>
    <property type="match status" value="1"/>
</dbReference>
<dbReference type="Gene3D" id="2.40.10.10">
    <property type="entry name" value="Trypsin-like serine proteases"/>
    <property type="match status" value="1"/>
</dbReference>
<evidence type="ECO:0000313" key="8">
    <source>
        <dbReference type="EMBL" id="CAG9815771.1"/>
    </source>
</evidence>
<keyword evidence="6" id="KW-1015">Disulfide bond</keyword>
<dbReference type="PROSITE" id="PS50240">
    <property type="entry name" value="TRYPSIN_DOM"/>
    <property type="match status" value="1"/>
</dbReference>
<keyword evidence="2" id="KW-0964">Secreted</keyword>
<dbReference type="AlphaFoldDB" id="A0A9N9X3H7"/>
<evidence type="ECO:0000256" key="6">
    <source>
        <dbReference type="ARBA" id="ARBA00023157"/>
    </source>
</evidence>
<dbReference type="InterPro" id="IPR009003">
    <property type="entry name" value="Peptidase_S1_PA"/>
</dbReference>
<accession>A0A9N9X3H7</accession>
<dbReference type="InterPro" id="IPR001254">
    <property type="entry name" value="Trypsin_dom"/>
</dbReference>
<dbReference type="Pfam" id="PF00089">
    <property type="entry name" value="Trypsin"/>
    <property type="match status" value="1"/>
</dbReference>
<sequence length="96" mass="10307">MLQVPIIAREKCQSAYPGTVVTLNMFCVGWMTNGNRTSCEGDYGGPGIVRGTLQGVVSWGRGCGVAKWPTVLTKVVNFVGWIKETTGTDVGYLSYA</sequence>
<proteinExistence type="predicted"/>
<gene>
    <name evidence="8" type="ORF">PHAECO_LOCUS3390</name>
</gene>
<dbReference type="EMBL" id="OU896718">
    <property type="protein sequence ID" value="CAG9815771.1"/>
    <property type="molecule type" value="Genomic_DNA"/>
</dbReference>
<dbReference type="InterPro" id="IPR043504">
    <property type="entry name" value="Peptidase_S1_PA_chymotrypsin"/>
</dbReference>
<dbReference type="InterPro" id="IPR050127">
    <property type="entry name" value="Serine_Proteases_S1"/>
</dbReference>
<dbReference type="OrthoDB" id="6739012at2759"/>
<dbReference type="GO" id="GO:0004252">
    <property type="term" value="F:serine-type endopeptidase activity"/>
    <property type="evidence" value="ECO:0007669"/>
    <property type="project" value="InterPro"/>
</dbReference>
<keyword evidence="9" id="KW-1185">Reference proteome</keyword>
<dbReference type="PANTHER" id="PTHR24264:SF15">
    <property type="entry name" value="RIKEN CDNA 2210010C04 GENE"/>
    <property type="match status" value="1"/>
</dbReference>
<dbReference type="GO" id="GO:0005615">
    <property type="term" value="C:extracellular space"/>
    <property type="evidence" value="ECO:0007669"/>
    <property type="project" value="TreeGrafter"/>
</dbReference>
<keyword evidence="4" id="KW-0378">Hydrolase</keyword>
<reference evidence="8" key="1">
    <citation type="submission" date="2022-01" db="EMBL/GenBank/DDBJ databases">
        <authorList>
            <person name="King R."/>
        </authorList>
    </citation>
    <scope>NUCLEOTIDE SEQUENCE</scope>
</reference>
<feature type="domain" description="Peptidase S1" evidence="7">
    <location>
        <begin position="1"/>
        <end position="87"/>
    </location>
</feature>
<reference evidence="8" key="2">
    <citation type="submission" date="2022-10" db="EMBL/GenBank/DDBJ databases">
        <authorList>
            <consortium name="ENA_rothamsted_submissions"/>
            <consortium name="culmorum"/>
            <person name="King R."/>
        </authorList>
    </citation>
    <scope>NUCLEOTIDE SEQUENCE</scope>
</reference>
<evidence type="ECO:0000256" key="1">
    <source>
        <dbReference type="ARBA" id="ARBA00004613"/>
    </source>
</evidence>
<evidence type="ECO:0000256" key="3">
    <source>
        <dbReference type="ARBA" id="ARBA00022670"/>
    </source>
</evidence>